<dbReference type="EMBL" id="LAZR01032865">
    <property type="protein sequence ID" value="KKL49704.1"/>
    <property type="molecule type" value="Genomic_DNA"/>
</dbReference>
<name>A0A0F9CKN0_9ZZZZ</name>
<organism evidence="2">
    <name type="scientific">marine sediment metagenome</name>
    <dbReference type="NCBI Taxonomy" id="412755"/>
    <lineage>
        <taxon>unclassified sequences</taxon>
        <taxon>metagenomes</taxon>
        <taxon>ecological metagenomes</taxon>
    </lineage>
</organism>
<sequence length="79" mass="9109">MSKKFTPGKRGKKEVRRPHSKPSGSKEEVAKDPRLDILVPLFVDIIGRLLAAKGMLRYRKDFTERVQEIMEGKDGEKKR</sequence>
<evidence type="ECO:0000256" key="1">
    <source>
        <dbReference type="SAM" id="MobiDB-lite"/>
    </source>
</evidence>
<feature type="region of interest" description="Disordered" evidence="1">
    <location>
        <begin position="1"/>
        <end position="30"/>
    </location>
</feature>
<protein>
    <submittedName>
        <fullName evidence="2">Uncharacterized protein</fullName>
    </submittedName>
</protein>
<feature type="compositionally biased region" description="Basic residues" evidence="1">
    <location>
        <begin position="1"/>
        <end position="20"/>
    </location>
</feature>
<proteinExistence type="predicted"/>
<dbReference type="AlphaFoldDB" id="A0A0F9CKN0"/>
<evidence type="ECO:0000313" key="2">
    <source>
        <dbReference type="EMBL" id="KKL49704.1"/>
    </source>
</evidence>
<accession>A0A0F9CKN0</accession>
<comment type="caution">
    <text evidence="2">The sequence shown here is derived from an EMBL/GenBank/DDBJ whole genome shotgun (WGS) entry which is preliminary data.</text>
</comment>
<reference evidence="2" key="1">
    <citation type="journal article" date="2015" name="Nature">
        <title>Complex archaea that bridge the gap between prokaryotes and eukaryotes.</title>
        <authorList>
            <person name="Spang A."/>
            <person name="Saw J.H."/>
            <person name="Jorgensen S.L."/>
            <person name="Zaremba-Niedzwiedzka K."/>
            <person name="Martijn J."/>
            <person name="Lind A.E."/>
            <person name="van Eijk R."/>
            <person name="Schleper C."/>
            <person name="Guy L."/>
            <person name="Ettema T.J."/>
        </authorList>
    </citation>
    <scope>NUCLEOTIDE SEQUENCE</scope>
</reference>
<gene>
    <name evidence="2" type="ORF">LCGC14_2312890</name>
</gene>